<dbReference type="PROSITE" id="PS51257">
    <property type="entry name" value="PROKAR_LIPOPROTEIN"/>
    <property type="match status" value="1"/>
</dbReference>
<comment type="caution">
    <text evidence="4">The sequence shown here is derived from an EMBL/GenBank/DDBJ whole genome shotgun (WGS) entry which is preliminary data.</text>
</comment>
<dbReference type="SMART" id="SM00062">
    <property type="entry name" value="PBPb"/>
    <property type="match status" value="1"/>
</dbReference>
<dbReference type="PANTHER" id="PTHR35936:SF19">
    <property type="entry name" value="AMINO-ACID-BINDING PROTEIN YXEM-RELATED"/>
    <property type="match status" value="1"/>
</dbReference>
<evidence type="ECO:0000259" key="3">
    <source>
        <dbReference type="SMART" id="SM00062"/>
    </source>
</evidence>
<dbReference type="CDD" id="cd13530">
    <property type="entry name" value="PBP2_peptides_like"/>
    <property type="match status" value="1"/>
</dbReference>
<dbReference type="SUPFAM" id="SSF53850">
    <property type="entry name" value="Periplasmic binding protein-like II"/>
    <property type="match status" value="1"/>
</dbReference>
<gene>
    <name evidence="4" type="ORF">GC105_09340</name>
</gene>
<proteinExistence type="predicted"/>
<evidence type="ECO:0000256" key="1">
    <source>
        <dbReference type="ARBA" id="ARBA00022729"/>
    </source>
</evidence>
<accession>A0A6A7K992</accession>
<protein>
    <submittedName>
        <fullName evidence="4">Transporter substrate-binding domain-containing protein</fullName>
    </submittedName>
</protein>
<name>A0A6A7K992_9FIRM</name>
<feature type="domain" description="Solute-binding protein family 3/N-terminal" evidence="3">
    <location>
        <begin position="38"/>
        <end position="260"/>
    </location>
</feature>
<evidence type="ECO:0000313" key="4">
    <source>
        <dbReference type="EMBL" id="MPW25994.1"/>
    </source>
</evidence>
<reference evidence="4 5" key="1">
    <citation type="submission" date="2019-10" db="EMBL/GenBank/DDBJ databases">
        <title>Alkalibaculum tamaniensis sp.nov., a new alkaliphilic acetogen, isolated on methoxylated aromatics from a mud volcano.</title>
        <authorList>
            <person name="Khomyakova M.A."/>
            <person name="Merkel A.Y."/>
            <person name="Bonch-Osmolovskaya E.A."/>
            <person name="Slobodkin A.I."/>
        </authorList>
    </citation>
    <scope>NUCLEOTIDE SEQUENCE [LARGE SCALE GENOMIC DNA]</scope>
    <source>
        <strain evidence="4 5">M08DMB</strain>
    </source>
</reference>
<dbReference type="Pfam" id="PF00497">
    <property type="entry name" value="SBP_bac_3"/>
    <property type="match status" value="1"/>
</dbReference>
<dbReference type="Proteomes" id="UP000440004">
    <property type="component" value="Unassembled WGS sequence"/>
</dbReference>
<evidence type="ECO:0000313" key="5">
    <source>
        <dbReference type="Proteomes" id="UP000440004"/>
    </source>
</evidence>
<dbReference type="RefSeq" id="WP_152804027.1">
    <property type="nucleotide sequence ID" value="NZ_WHNX01000012.1"/>
</dbReference>
<keyword evidence="5" id="KW-1185">Reference proteome</keyword>
<sequence length="273" mass="30100">MKKSILIITVLLSVLLLFAACTSDAEETSGDNGDVKKVLTIGVDDTYPPMEYRDENNELVGFDVALAKAIGEKLDMEVKFISTGWDGIFSGLKTENYDAIISSVSITPLRLKEFDFSDAYLSNGQVIVVKPGDTSVTKPEDLAGKNVGVQIETTADVAAQKYKEENDFEIIRYDEIIQTFNAMKAGHVDYIVVDYPVAIEYVKNDVSSFEISTAQLTNEPIGVCLRKGDKELQEKINGALEELRADGTLKAISEEWLGSDYTTDIDLELNVIE</sequence>
<dbReference type="AlphaFoldDB" id="A0A6A7K992"/>
<organism evidence="4 5">
    <name type="scientific">Alkalibaculum sporogenes</name>
    <dbReference type="NCBI Taxonomy" id="2655001"/>
    <lineage>
        <taxon>Bacteria</taxon>
        <taxon>Bacillati</taxon>
        <taxon>Bacillota</taxon>
        <taxon>Clostridia</taxon>
        <taxon>Eubacteriales</taxon>
        <taxon>Eubacteriaceae</taxon>
        <taxon>Alkalibaculum</taxon>
    </lineage>
</organism>
<dbReference type="Gene3D" id="3.40.190.10">
    <property type="entry name" value="Periplasmic binding protein-like II"/>
    <property type="match status" value="2"/>
</dbReference>
<feature type="chain" id="PRO_5039101153" evidence="2">
    <location>
        <begin position="20"/>
        <end position="273"/>
    </location>
</feature>
<feature type="signal peptide" evidence="2">
    <location>
        <begin position="1"/>
        <end position="19"/>
    </location>
</feature>
<dbReference type="PANTHER" id="PTHR35936">
    <property type="entry name" value="MEMBRANE-BOUND LYTIC MUREIN TRANSGLYCOSYLASE F"/>
    <property type="match status" value="1"/>
</dbReference>
<evidence type="ECO:0000256" key="2">
    <source>
        <dbReference type="SAM" id="SignalP"/>
    </source>
</evidence>
<dbReference type="EMBL" id="WHNX01000012">
    <property type="protein sequence ID" value="MPW25994.1"/>
    <property type="molecule type" value="Genomic_DNA"/>
</dbReference>
<keyword evidence="1 2" id="KW-0732">Signal</keyword>
<dbReference type="InterPro" id="IPR001638">
    <property type="entry name" value="Solute-binding_3/MltF_N"/>
</dbReference>